<keyword evidence="3" id="KW-1185">Reference proteome</keyword>
<dbReference type="AlphaFoldDB" id="A0A448ZJV6"/>
<protein>
    <submittedName>
        <fullName evidence="2">Uncharacterized protein</fullName>
    </submittedName>
</protein>
<accession>A0A448ZJV6</accession>
<sequence length="376" mass="40450">MEASFRNRLNVHGASSNNYNATPLSPGGSTISKNDDAKGVATKRELPTNSVGMHPFASPFSSHRVDRTCKSYTSANTSLLDGYGEHDLSTTLSSSIPLPLHVPTMVANGCSTVLGSTISTSSNSSSIGLPTKYPGSASHDRDNSLESIVMEELQDFDDIFGKSCTISGEASSSVKCSKNRCGDNAITNNVSPSRIQTGHQNYDDDDDLYTLSQSPRAVYDSPCQEESLLHRSRNHGDGNACSNIASDDEYDHKNATTCEFLSRIQIEHQKNEEADDLELPSHQSFPTSRAATDRRPSSGSIGYEFSASSPYPSVESLVKSKSTNHSNSSPNHRHQRSSSSSGLLSASSTSSTKSHRRSSNFAMGSSQFLDSVLKDL</sequence>
<feature type="region of interest" description="Disordered" evidence="1">
    <location>
        <begin position="1"/>
        <end position="38"/>
    </location>
</feature>
<gene>
    <name evidence="2" type="ORF">PSNMU_V1.4_AUG-EV-PASAV3_0092680</name>
</gene>
<organism evidence="2 3">
    <name type="scientific">Pseudo-nitzschia multistriata</name>
    <dbReference type="NCBI Taxonomy" id="183589"/>
    <lineage>
        <taxon>Eukaryota</taxon>
        <taxon>Sar</taxon>
        <taxon>Stramenopiles</taxon>
        <taxon>Ochrophyta</taxon>
        <taxon>Bacillariophyta</taxon>
        <taxon>Bacillariophyceae</taxon>
        <taxon>Bacillariophycidae</taxon>
        <taxon>Bacillariales</taxon>
        <taxon>Bacillariaceae</taxon>
        <taxon>Pseudo-nitzschia</taxon>
    </lineage>
</organism>
<feature type="compositionally biased region" description="Polar residues" evidence="1">
    <location>
        <begin position="13"/>
        <end position="32"/>
    </location>
</feature>
<proteinExistence type="predicted"/>
<evidence type="ECO:0000256" key="1">
    <source>
        <dbReference type="SAM" id="MobiDB-lite"/>
    </source>
</evidence>
<name>A0A448ZJV6_9STRA</name>
<feature type="region of interest" description="Disordered" evidence="1">
    <location>
        <begin position="120"/>
        <end position="140"/>
    </location>
</feature>
<reference evidence="2 3" key="1">
    <citation type="submission" date="2019-01" db="EMBL/GenBank/DDBJ databases">
        <authorList>
            <person name="Ferrante I. M."/>
        </authorList>
    </citation>
    <scope>NUCLEOTIDE SEQUENCE [LARGE SCALE GENOMIC DNA]</scope>
    <source>
        <strain evidence="2 3">B856</strain>
    </source>
</reference>
<evidence type="ECO:0000313" key="3">
    <source>
        <dbReference type="Proteomes" id="UP000291116"/>
    </source>
</evidence>
<evidence type="ECO:0000313" key="2">
    <source>
        <dbReference type="EMBL" id="VEU42311.1"/>
    </source>
</evidence>
<feature type="region of interest" description="Disordered" evidence="1">
    <location>
        <begin position="272"/>
        <end position="364"/>
    </location>
</feature>
<feature type="compositionally biased region" description="Low complexity" evidence="1">
    <location>
        <begin position="337"/>
        <end position="352"/>
    </location>
</feature>
<dbReference type="Proteomes" id="UP000291116">
    <property type="component" value="Unassembled WGS sequence"/>
</dbReference>
<feature type="compositionally biased region" description="Polar residues" evidence="1">
    <location>
        <begin position="281"/>
        <end position="290"/>
    </location>
</feature>
<dbReference type="EMBL" id="CAACVS010000433">
    <property type="protein sequence ID" value="VEU42311.1"/>
    <property type="molecule type" value="Genomic_DNA"/>
</dbReference>
<feature type="compositionally biased region" description="Low complexity" evidence="1">
    <location>
        <begin position="319"/>
        <end position="330"/>
    </location>
</feature>